<protein>
    <submittedName>
        <fullName evidence="5">Polysaccharide export protein</fullName>
    </submittedName>
</protein>
<keyword evidence="6" id="KW-1185">Reference proteome</keyword>
<dbReference type="Pfam" id="PF02563">
    <property type="entry name" value="Poly_export"/>
    <property type="match status" value="1"/>
</dbReference>
<sequence length="196" mass="21601">MKTTNGRSLFMKTIAKLALFLALAPIAACSSYKPTPPAFHAVLNQPYHFDSGDIARISVFEQAELTRAYPIDKAGYLSMPLIGDVAARGRTSGQLQHEIAQRLRDGYLQDPDVTVSVDRYRPFFIMGEVNQGGQYTYVPGMTVQKAIAVSGGFTPRAEQGTVDVTRQIGKEVVTGRVLTSDPLLPGDTIYVRERWF</sequence>
<evidence type="ECO:0000259" key="4">
    <source>
        <dbReference type="Pfam" id="PF10531"/>
    </source>
</evidence>
<proteinExistence type="predicted"/>
<dbReference type="Gene3D" id="3.30.1950.10">
    <property type="entry name" value="wza like domain"/>
    <property type="match status" value="1"/>
</dbReference>
<keyword evidence="1 2" id="KW-0732">Signal</keyword>
<dbReference type="eggNOG" id="COG1596">
    <property type="taxonomic scope" value="Bacteria"/>
</dbReference>
<dbReference type="Proteomes" id="UP000004310">
    <property type="component" value="Unassembled WGS sequence"/>
</dbReference>
<evidence type="ECO:0000256" key="1">
    <source>
        <dbReference type="ARBA" id="ARBA00022729"/>
    </source>
</evidence>
<dbReference type="PANTHER" id="PTHR33619:SF3">
    <property type="entry name" value="POLYSACCHARIDE EXPORT PROTEIN GFCE-RELATED"/>
    <property type="match status" value="1"/>
</dbReference>
<dbReference type="InterPro" id="IPR049712">
    <property type="entry name" value="Poly_export"/>
</dbReference>
<dbReference type="InterPro" id="IPR003715">
    <property type="entry name" value="Poly_export_N"/>
</dbReference>
<feature type="domain" description="Soluble ligand binding" evidence="4">
    <location>
        <begin position="123"/>
        <end position="173"/>
    </location>
</feature>
<dbReference type="Pfam" id="PF10531">
    <property type="entry name" value="SLBB"/>
    <property type="match status" value="1"/>
</dbReference>
<dbReference type="EMBL" id="AATP01000001">
    <property type="protein sequence ID" value="EAU42263.1"/>
    <property type="molecule type" value="Genomic_DNA"/>
</dbReference>
<name>Q0G7V1_9HYPH</name>
<accession>Q0G7V1</accession>
<reference evidence="5 6" key="1">
    <citation type="journal article" date="2010" name="J. Bacteriol.">
        <title>Genome sequence of Fulvimarina pelagi HTCC2506T, a Mn(II)-oxidizing alphaproteobacterium possessing an aerobic anoxygenic photosynthetic gene cluster and Xanthorhodopsin.</title>
        <authorList>
            <person name="Kang I."/>
            <person name="Oh H.M."/>
            <person name="Lim S.I."/>
            <person name="Ferriera S."/>
            <person name="Giovannoni S.J."/>
            <person name="Cho J.C."/>
        </authorList>
    </citation>
    <scope>NUCLEOTIDE SEQUENCE [LARGE SCALE GENOMIC DNA]</scope>
    <source>
        <strain evidence="5 6">HTCC2506</strain>
    </source>
</reference>
<dbReference type="InterPro" id="IPR019554">
    <property type="entry name" value="Soluble_ligand-bd"/>
</dbReference>
<evidence type="ECO:0000313" key="5">
    <source>
        <dbReference type="EMBL" id="EAU42263.1"/>
    </source>
</evidence>
<organism evidence="5 6">
    <name type="scientific">Fulvimarina pelagi HTCC2506</name>
    <dbReference type="NCBI Taxonomy" id="314231"/>
    <lineage>
        <taxon>Bacteria</taxon>
        <taxon>Pseudomonadati</taxon>
        <taxon>Pseudomonadota</taxon>
        <taxon>Alphaproteobacteria</taxon>
        <taxon>Hyphomicrobiales</taxon>
        <taxon>Aurantimonadaceae</taxon>
        <taxon>Fulvimarina</taxon>
    </lineage>
</organism>
<comment type="caution">
    <text evidence="5">The sequence shown here is derived from an EMBL/GenBank/DDBJ whole genome shotgun (WGS) entry which is preliminary data.</text>
</comment>
<dbReference type="HOGENOM" id="CLU_038343_5_1_5"/>
<feature type="signal peptide" evidence="2">
    <location>
        <begin position="1"/>
        <end position="27"/>
    </location>
</feature>
<feature type="domain" description="Polysaccharide export protein N-terminal" evidence="3">
    <location>
        <begin position="44"/>
        <end position="117"/>
    </location>
</feature>
<evidence type="ECO:0000259" key="3">
    <source>
        <dbReference type="Pfam" id="PF02563"/>
    </source>
</evidence>
<feature type="chain" id="PRO_5004172295" evidence="2">
    <location>
        <begin position="28"/>
        <end position="196"/>
    </location>
</feature>
<evidence type="ECO:0000313" key="6">
    <source>
        <dbReference type="Proteomes" id="UP000004310"/>
    </source>
</evidence>
<gene>
    <name evidence="5" type="ORF">FP2506_05476</name>
</gene>
<evidence type="ECO:0000256" key="2">
    <source>
        <dbReference type="SAM" id="SignalP"/>
    </source>
</evidence>
<dbReference type="GO" id="GO:0015159">
    <property type="term" value="F:polysaccharide transmembrane transporter activity"/>
    <property type="evidence" value="ECO:0007669"/>
    <property type="project" value="InterPro"/>
</dbReference>
<dbReference type="STRING" id="217511.GCA_001463845_01651"/>
<dbReference type="AlphaFoldDB" id="Q0G7V1"/>
<dbReference type="PANTHER" id="PTHR33619">
    <property type="entry name" value="POLYSACCHARIDE EXPORT PROTEIN GFCE-RELATED"/>
    <property type="match status" value="1"/>
</dbReference>